<reference evidence="1" key="1">
    <citation type="submission" date="2018-01" db="EMBL/GenBank/DDBJ databases">
        <title>An insight into the sialome of Amazonian anophelines.</title>
        <authorList>
            <person name="Ribeiro J.M."/>
            <person name="Scarpassa V."/>
            <person name="Calvo E."/>
        </authorList>
    </citation>
    <scope>NUCLEOTIDE SEQUENCE</scope>
    <source>
        <tissue evidence="1">Salivary glands</tissue>
    </source>
</reference>
<name>A0A2M4B1V9_9DIPT</name>
<evidence type="ECO:0000313" key="1">
    <source>
        <dbReference type="EMBL" id="MBW47029.1"/>
    </source>
</evidence>
<sequence>MRAVRASKLLIADVFTALLIDCLHLFPARYHHHLLAAEGVPCGVYVPPRIAIISSTCRVPVGLRTHAAIDCFFHTQLELVAPALINNSFATPPCRPSSARHAIVNRFLIRPELLLLASTSSNVGESEIYSWIAGRTISYGGVLAAWRVNPISLFSTI</sequence>
<dbReference type="EMBL" id="GGFK01013708">
    <property type="protein sequence ID" value="MBW47029.1"/>
    <property type="molecule type" value="Transcribed_RNA"/>
</dbReference>
<proteinExistence type="predicted"/>
<accession>A0A2M4B1V9</accession>
<protein>
    <submittedName>
        <fullName evidence="1">Putative secreted protein</fullName>
    </submittedName>
</protein>
<dbReference type="AlphaFoldDB" id="A0A2M4B1V9"/>
<organism evidence="1">
    <name type="scientific">Anopheles triannulatus</name>
    <dbReference type="NCBI Taxonomy" id="58253"/>
    <lineage>
        <taxon>Eukaryota</taxon>
        <taxon>Metazoa</taxon>
        <taxon>Ecdysozoa</taxon>
        <taxon>Arthropoda</taxon>
        <taxon>Hexapoda</taxon>
        <taxon>Insecta</taxon>
        <taxon>Pterygota</taxon>
        <taxon>Neoptera</taxon>
        <taxon>Endopterygota</taxon>
        <taxon>Diptera</taxon>
        <taxon>Nematocera</taxon>
        <taxon>Culicoidea</taxon>
        <taxon>Culicidae</taxon>
        <taxon>Anophelinae</taxon>
        <taxon>Anopheles</taxon>
    </lineage>
</organism>